<reference evidence="1" key="2">
    <citation type="journal article" date="2015" name="Fish Shellfish Immunol.">
        <title>Early steps in the European eel (Anguilla anguilla)-Vibrio vulnificus interaction in the gills: Role of the RtxA13 toxin.</title>
        <authorList>
            <person name="Callol A."/>
            <person name="Pajuelo D."/>
            <person name="Ebbesson L."/>
            <person name="Teles M."/>
            <person name="MacKenzie S."/>
            <person name="Amaro C."/>
        </authorList>
    </citation>
    <scope>NUCLEOTIDE SEQUENCE</scope>
</reference>
<reference evidence="1" key="1">
    <citation type="submission" date="2014-11" db="EMBL/GenBank/DDBJ databases">
        <authorList>
            <person name="Amaro Gonzalez C."/>
        </authorList>
    </citation>
    <scope>NUCLEOTIDE SEQUENCE</scope>
</reference>
<sequence>MFKKKTHTHTHNYRTLQGSIHIHSLANDALIYVYM</sequence>
<protein>
    <submittedName>
        <fullName evidence="1">Uncharacterized protein</fullName>
    </submittedName>
</protein>
<accession>A0A0E9PE12</accession>
<name>A0A0E9PE12_ANGAN</name>
<dbReference type="EMBL" id="GBXM01106050">
    <property type="protein sequence ID" value="JAH02527.1"/>
    <property type="molecule type" value="Transcribed_RNA"/>
</dbReference>
<evidence type="ECO:0000313" key="1">
    <source>
        <dbReference type="EMBL" id="JAH02527.1"/>
    </source>
</evidence>
<organism evidence="1">
    <name type="scientific">Anguilla anguilla</name>
    <name type="common">European freshwater eel</name>
    <name type="synonym">Muraena anguilla</name>
    <dbReference type="NCBI Taxonomy" id="7936"/>
    <lineage>
        <taxon>Eukaryota</taxon>
        <taxon>Metazoa</taxon>
        <taxon>Chordata</taxon>
        <taxon>Craniata</taxon>
        <taxon>Vertebrata</taxon>
        <taxon>Euteleostomi</taxon>
        <taxon>Actinopterygii</taxon>
        <taxon>Neopterygii</taxon>
        <taxon>Teleostei</taxon>
        <taxon>Anguilliformes</taxon>
        <taxon>Anguillidae</taxon>
        <taxon>Anguilla</taxon>
    </lineage>
</organism>
<dbReference type="AlphaFoldDB" id="A0A0E9PE12"/>
<proteinExistence type="predicted"/>